<dbReference type="KEGG" id="zju:107405368"/>
<dbReference type="PANTHER" id="PTHR12992:SF26">
    <property type="entry name" value="NUDIX HYDROLASE 15, MITOCHONDRIAL-LIKE"/>
    <property type="match status" value="1"/>
</dbReference>
<dbReference type="SUPFAM" id="SSF55811">
    <property type="entry name" value="Nudix"/>
    <property type="match status" value="1"/>
</dbReference>
<dbReference type="GO" id="GO:0008893">
    <property type="term" value="F:guanosine-3',5'-bis(diphosphate) 3'-diphosphatase activity"/>
    <property type="evidence" value="ECO:0007669"/>
    <property type="project" value="UniProtKB-ARBA"/>
</dbReference>
<sequence>MDLIVPVAPPPSPCHTEEEDWGSKTLLHRLAQQLQLYKPHRVLLDDHEVDHGNNDEEEQIGSNCGIRNYMRTTSQEFSNCVNWRKRRAAVLICLFEGPQGELRVILTKRSMKLASHPGDVALPGGKMEERDVDDSATALREAMEEIGLDPALVQVLANLEPFLSQHLLKVIPVIGLVARIQDFKPLLNTDEVDAIFDVPLEMFLKEENHRIEEREWMGWKYGLHLFEYESEQGEYMICGLTAAILIRVASLIYQRSPSFQPSLPDFQTIARSSLN</sequence>
<evidence type="ECO:0000256" key="3">
    <source>
        <dbReference type="ARBA" id="ARBA00022723"/>
    </source>
</evidence>
<dbReference type="InterPro" id="IPR000086">
    <property type="entry name" value="NUDIX_hydrolase_dom"/>
</dbReference>
<dbReference type="GO" id="GO:0005737">
    <property type="term" value="C:cytoplasm"/>
    <property type="evidence" value="ECO:0007669"/>
    <property type="project" value="UniProtKB-ARBA"/>
</dbReference>
<evidence type="ECO:0000256" key="6">
    <source>
        <dbReference type="ARBA" id="ARBA00023211"/>
    </source>
</evidence>
<protein>
    <submittedName>
        <fullName evidence="8">Nudix hydrolase 15, mitochondrial</fullName>
    </submittedName>
</protein>
<dbReference type="CDD" id="cd03426">
    <property type="entry name" value="NUDIX_CoAse_Nudt7"/>
    <property type="match status" value="1"/>
</dbReference>
<dbReference type="FunFam" id="3.90.79.10:FF:000036">
    <property type="entry name" value="Nudix hydrolase 11"/>
    <property type="match status" value="1"/>
</dbReference>
<accession>A0A6P3YVL4</accession>
<dbReference type="InterPro" id="IPR045121">
    <property type="entry name" value="CoAse"/>
</dbReference>
<gene>
    <name evidence="8" type="primary">LOC107405368</name>
</gene>
<evidence type="ECO:0000256" key="5">
    <source>
        <dbReference type="ARBA" id="ARBA00022842"/>
    </source>
</evidence>
<dbReference type="Pfam" id="PF00293">
    <property type="entry name" value="NUDIX"/>
    <property type="match status" value="1"/>
</dbReference>
<name>A0A6P3YVL4_ZIZJJ</name>
<dbReference type="GO" id="GO:0010945">
    <property type="term" value="F:coenzyme A diphosphatase activity"/>
    <property type="evidence" value="ECO:0007669"/>
    <property type="project" value="InterPro"/>
</dbReference>
<dbReference type="GeneID" id="107405368"/>
<proteinExistence type="predicted"/>
<evidence type="ECO:0000256" key="4">
    <source>
        <dbReference type="ARBA" id="ARBA00022801"/>
    </source>
</evidence>
<organism evidence="8">
    <name type="scientific">Ziziphus jujuba</name>
    <name type="common">Chinese jujube</name>
    <name type="synonym">Ziziphus sativa</name>
    <dbReference type="NCBI Taxonomy" id="326968"/>
    <lineage>
        <taxon>Eukaryota</taxon>
        <taxon>Viridiplantae</taxon>
        <taxon>Streptophyta</taxon>
        <taxon>Embryophyta</taxon>
        <taxon>Tracheophyta</taxon>
        <taxon>Spermatophyta</taxon>
        <taxon>Magnoliopsida</taxon>
        <taxon>eudicotyledons</taxon>
        <taxon>Gunneridae</taxon>
        <taxon>Pentapetalae</taxon>
        <taxon>rosids</taxon>
        <taxon>fabids</taxon>
        <taxon>Rosales</taxon>
        <taxon>Rhamnaceae</taxon>
        <taxon>Paliureae</taxon>
        <taxon>Ziziphus</taxon>
    </lineage>
</organism>
<dbReference type="AlphaFoldDB" id="A0A6P3YVL4"/>
<dbReference type="PROSITE" id="PS51462">
    <property type="entry name" value="NUDIX"/>
    <property type="match status" value="1"/>
</dbReference>
<dbReference type="InterPro" id="IPR015797">
    <property type="entry name" value="NUDIX_hydrolase-like_dom_sf"/>
</dbReference>
<keyword evidence="5" id="KW-0460">Magnesium</keyword>
<reference evidence="8" key="1">
    <citation type="submission" date="2025-05" db="UniProtKB">
        <authorList>
            <consortium name="RefSeq"/>
        </authorList>
    </citation>
    <scope>IDENTIFICATION</scope>
    <source>
        <tissue evidence="8">Seedling</tissue>
    </source>
</reference>
<dbReference type="GO" id="GO:0015937">
    <property type="term" value="P:coenzyme A biosynthetic process"/>
    <property type="evidence" value="ECO:0007669"/>
    <property type="project" value="UniProtKB-ARBA"/>
</dbReference>
<comment type="cofactor">
    <cofactor evidence="1">
        <name>Mn(2+)</name>
        <dbReference type="ChEBI" id="CHEBI:29035"/>
    </cofactor>
</comment>
<dbReference type="PANTHER" id="PTHR12992">
    <property type="entry name" value="NUDIX HYDROLASE"/>
    <property type="match status" value="1"/>
</dbReference>
<dbReference type="GO" id="GO:0046872">
    <property type="term" value="F:metal ion binding"/>
    <property type="evidence" value="ECO:0007669"/>
    <property type="project" value="UniProtKB-KW"/>
</dbReference>
<keyword evidence="4 8" id="KW-0378">Hydrolase</keyword>
<evidence type="ECO:0000313" key="8">
    <source>
        <dbReference type="RefSeq" id="XP_015867891.3"/>
    </source>
</evidence>
<dbReference type="GO" id="GO:0006637">
    <property type="term" value="P:acyl-CoA metabolic process"/>
    <property type="evidence" value="ECO:0007669"/>
    <property type="project" value="UniProtKB-ARBA"/>
</dbReference>
<keyword evidence="3" id="KW-0479">Metal-binding</keyword>
<keyword evidence="6" id="KW-0464">Manganese</keyword>
<dbReference type="GO" id="GO:0015938">
    <property type="term" value="P:coenzyme A catabolic process"/>
    <property type="evidence" value="ECO:0007669"/>
    <property type="project" value="TreeGrafter"/>
</dbReference>
<evidence type="ECO:0000256" key="2">
    <source>
        <dbReference type="ARBA" id="ARBA00001946"/>
    </source>
</evidence>
<comment type="cofactor">
    <cofactor evidence="2">
        <name>Mg(2+)</name>
        <dbReference type="ChEBI" id="CHEBI:18420"/>
    </cofactor>
</comment>
<evidence type="ECO:0000256" key="1">
    <source>
        <dbReference type="ARBA" id="ARBA00001936"/>
    </source>
</evidence>
<dbReference type="RefSeq" id="XP_015867891.3">
    <property type="nucleotide sequence ID" value="XM_016012405.4"/>
</dbReference>
<feature type="domain" description="Nudix hydrolase" evidence="7">
    <location>
        <begin position="85"/>
        <end position="221"/>
    </location>
</feature>
<evidence type="ECO:0000259" key="7">
    <source>
        <dbReference type="PROSITE" id="PS51462"/>
    </source>
</evidence>
<dbReference type="Gene3D" id="3.90.79.10">
    <property type="entry name" value="Nucleoside Triphosphate Pyrophosphohydrolase"/>
    <property type="match status" value="1"/>
</dbReference>